<dbReference type="InterPro" id="IPR030379">
    <property type="entry name" value="G_SEPTIN_dom"/>
</dbReference>
<dbReference type="SUPFAM" id="SSF52540">
    <property type="entry name" value="P-loop containing nucleoside triphosphate hydrolases"/>
    <property type="match status" value="1"/>
</dbReference>
<keyword evidence="2 6" id="KW-0547">Nucleotide-binding</keyword>
<dbReference type="PANTHER" id="PTHR18884">
    <property type="entry name" value="SEPTIN"/>
    <property type="match status" value="1"/>
</dbReference>
<name>A0A9W8ELB0_9FUNG</name>
<protein>
    <submittedName>
        <fullName evidence="9">Septin spn4</fullName>
    </submittedName>
</protein>
<dbReference type="PROSITE" id="PS51719">
    <property type="entry name" value="G_SEPTIN"/>
    <property type="match status" value="1"/>
</dbReference>
<evidence type="ECO:0000256" key="2">
    <source>
        <dbReference type="ARBA" id="ARBA00022741"/>
    </source>
</evidence>
<evidence type="ECO:0000256" key="3">
    <source>
        <dbReference type="ARBA" id="ARBA00023054"/>
    </source>
</evidence>
<dbReference type="PROSITE" id="PS00675">
    <property type="entry name" value="SIGMA54_INTERACT_1"/>
    <property type="match status" value="1"/>
</dbReference>
<dbReference type="InterPro" id="IPR027417">
    <property type="entry name" value="P-loop_NTPase"/>
</dbReference>
<dbReference type="PIRSF" id="PIRSF006698">
    <property type="entry name" value="Septin"/>
    <property type="match status" value="1"/>
</dbReference>
<dbReference type="CDD" id="cd01850">
    <property type="entry name" value="CDC_Septin"/>
    <property type="match status" value="1"/>
</dbReference>
<evidence type="ECO:0000256" key="1">
    <source>
        <dbReference type="ARBA" id="ARBA00022618"/>
    </source>
</evidence>
<dbReference type="Gene3D" id="3.40.50.300">
    <property type="entry name" value="P-loop containing nucleotide triphosphate hydrolases"/>
    <property type="match status" value="1"/>
</dbReference>
<dbReference type="GO" id="GO:0031105">
    <property type="term" value="C:septin complex"/>
    <property type="evidence" value="ECO:0007669"/>
    <property type="project" value="UniProtKB-ARBA"/>
</dbReference>
<dbReference type="GO" id="GO:0000281">
    <property type="term" value="P:mitotic cytokinesis"/>
    <property type="evidence" value="ECO:0007669"/>
    <property type="project" value="UniProtKB-ARBA"/>
</dbReference>
<dbReference type="GO" id="GO:0032161">
    <property type="term" value="C:cleavage apparatus septin structure"/>
    <property type="evidence" value="ECO:0007669"/>
    <property type="project" value="UniProtKB-ARBA"/>
</dbReference>
<keyword evidence="1" id="KW-0132">Cell division</keyword>
<keyword evidence="10" id="KW-1185">Reference proteome</keyword>
<accession>A0A9W8ELB0</accession>
<evidence type="ECO:0000256" key="7">
    <source>
        <dbReference type="SAM" id="MobiDB-lite"/>
    </source>
</evidence>
<feature type="compositionally biased region" description="Basic and acidic residues" evidence="7">
    <location>
        <begin position="308"/>
        <end position="325"/>
    </location>
</feature>
<dbReference type="FunFam" id="3.40.50.300:FF:000162">
    <property type="entry name" value="septin-7 isoform X1"/>
    <property type="match status" value="1"/>
</dbReference>
<keyword evidence="3" id="KW-0175">Coiled coil</keyword>
<proteinExistence type="inferred from homology"/>
<dbReference type="Pfam" id="PF00735">
    <property type="entry name" value="Septin"/>
    <property type="match status" value="1"/>
</dbReference>
<evidence type="ECO:0000256" key="5">
    <source>
        <dbReference type="ARBA" id="ARBA00023306"/>
    </source>
</evidence>
<dbReference type="Proteomes" id="UP001150907">
    <property type="component" value="Unassembled WGS sequence"/>
</dbReference>
<evidence type="ECO:0000313" key="10">
    <source>
        <dbReference type="Proteomes" id="UP001150907"/>
    </source>
</evidence>
<dbReference type="OrthoDB" id="416553at2759"/>
<evidence type="ECO:0000259" key="8">
    <source>
        <dbReference type="PROSITE" id="PS51719"/>
    </source>
</evidence>
<comment type="similarity">
    <text evidence="6">Belongs to the TRAFAC class TrmE-Era-EngA-EngB-Septin-like GTPase superfamily. Septin GTPase family.</text>
</comment>
<dbReference type="InterPro" id="IPR016491">
    <property type="entry name" value="Septin"/>
</dbReference>
<reference evidence="9" key="1">
    <citation type="submission" date="2022-07" db="EMBL/GenBank/DDBJ databases">
        <title>Phylogenomic reconstructions and comparative analyses of Kickxellomycotina fungi.</title>
        <authorList>
            <person name="Reynolds N.K."/>
            <person name="Stajich J.E."/>
            <person name="Barry K."/>
            <person name="Grigoriev I.V."/>
            <person name="Crous P."/>
            <person name="Smith M.E."/>
        </authorList>
    </citation>
    <scope>NUCLEOTIDE SEQUENCE</scope>
    <source>
        <strain evidence="9">IMI 214461</strain>
    </source>
</reference>
<sequence>MSATEASGKPQASAGGIGIANLPNQLHKIVTKKGTNFSLMVVGESGTGKTTFINTLLTTELIEPLDDATRRKKQLDKTVDINIHKAELEEKMFSVKLNVVDTPGFGDYVDNNDCWLPVVDFIENQYEQYLRQEQQPVRKGIVDMRVHACLYFIRPNGHTLKPLDVRAMKAIGARVNLIPVIAKADTLSPTALRQFKKRVMDVIDAQSIRIYQPPVESDDDHSTQRNQDIISAVPFAIIGSTQEVKTEDGRRVKGRQYPWGVAEVENDQHCDFKKLRSLLIRTHMLDLISTTEESHYDKYRTTQMKTRKFGEPKPKKSENKKFREEEEALRKRFTEKVKLEENRFRQWEQKLIAERDRLNKDLEQEHNLVKQLESEIEAISNAGSPNNKFFRK</sequence>
<gene>
    <name evidence="9" type="primary">spn4</name>
    <name evidence="9" type="ORF">H4R26_000589</name>
</gene>
<dbReference type="InterPro" id="IPR025662">
    <property type="entry name" value="Sigma_54_int_dom_ATP-bd_1"/>
</dbReference>
<dbReference type="AlphaFoldDB" id="A0A9W8ELB0"/>
<feature type="domain" description="Septin-type G" evidence="8">
    <location>
        <begin position="33"/>
        <end position="306"/>
    </location>
</feature>
<dbReference type="GO" id="GO:0005525">
    <property type="term" value="F:GTP binding"/>
    <property type="evidence" value="ECO:0007669"/>
    <property type="project" value="UniProtKB-KW"/>
</dbReference>
<evidence type="ECO:0000256" key="6">
    <source>
        <dbReference type="RuleBase" id="RU004560"/>
    </source>
</evidence>
<dbReference type="EMBL" id="JANBQF010000018">
    <property type="protein sequence ID" value="KAJ2007791.1"/>
    <property type="molecule type" value="Genomic_DNA"/>
</dbReference>
<evidence type="ECO:0000256" key="4">
    <source>
        <dbReference type="ARBA" id="ARBA00023134"/>
    </source>
</evidence>
<keyword evidence="4 6" id="KW-0342">GTP-binding</keyword>
<keyword evidence="5" id="KW-0131">Cell cycle</keyword>
<feature type="region of interest" description="Disordered" evidence="7">
    <location>
        <begin position="305"/>
        <end position="325"/>
    </location>
</feature>
<evidence type="ECO:0000313" key="9">
    <source>
        <dbReference type="EMBL" id="KAJ2007791.1"/>
    </source>
</evidence>
<comment type="caution">
    <text evidence="9">The sequence shown here is derived from an EMBL/GenBank/DDBJ whole genome shotgun (WGS) entry which is preliminary data.</text>
</comment>
<organism evidence="9 10">
    <name type="scientific">Coemansia thaxteri</name>
    <dbReference type="NCBI Taxonomy" id="2663907"/>
    <lineage>
        <taxon>Eukaryota</taxon>
        <taxon>Fungi</taxon>
        <taxon>Fungi incertae sedis</taxon>
        <taxon>Zoopagomycota</taxon>
        <taxon>Kickxellomycotina</taxon>
        <taxon>Kickxellomycetes</taxon>
        <taxon>Kickxellales</taxon>
        <taxon>Kickxellaceae</taxon>
        <taxon>Coemansia</taxon>
    </lineage>
</organism>